<dbReference type="GO" id="GO:0003964">
    <property type="term" value="F:RNA-directed DNA polymerase activity"/>
    <property type="evidence" value="ECO:0007669"/>
    <property type="project" value="UniProtKB-KW"/>
</dbReference>
<name>A0AAV3Y3W0_9GAST</name>
<evidence type="ECO:0000313" key="2">
    <source>
        <dbReference type="Proteomes" id="UP000735302"/>
    </source>
</evidence>
<organism evidence="1 2">
    <name type="scientific">Plakobranchus ocellatus</name>
    <dbReference type="NCBI Taxonomy" id="259542"/>
    <lineage>
        <taxon>Eukaryota</taxon>
        <taxon>Metazoa</taxon>
        <taxon>Spiralia</taxon>
        <taxon>Lophotrochozoa</taxon>
        <taxon>Mollusca</taxon>
        <taxon>Gastropoda</taxon>
        <taxon>Heterobranchia</taxon>
        <taxon>Euthyneura</taxon>
        <taxon>Panpulmonata</taxon>
        <taxon>Sacoglossa</taxon>
        <taxon>Placobranchoidea</taxon>
        <taxon>Plakobranchidae</taxon>
        <taxon>Plakobranchus</taxon>
    </lineage>
</organism>
<gene>
    <name evidence="1" type="ORF">PoB_000417400</name>
</gene>
<dbReference type="EMBL" id="BLXT01000501">
    <property type="protein sequence ID" value="GFN77668.1"/>
    <property type="molecule type" value="Genomic_DNA"/>
</dbReference>
<dbReference type="Proteomes" id="UP000735302">
    <property type="component" value="Unassembled WGS sequence"/>
</dbReference>
<proteinExistence type="predicted"/>
<keyword evidence="1" id="KW-0548">Nucleotidyltransferase</keyword>
<dbReference type="AlphaFoldDB" id="A0AAV3Y3W0"/>
<keyword evidence="2" id="KW-1185">Reference proteome</keyword>
<sequence>MVKAEGIYIPKEQNSTVRPISLLNAEGKIFFSVMASRLTKYLIENGYVNVSVQKGDLSGVPGCLEYSTMIWEAFQRAKLG</sequence>
<keyword evidence="1" id="KW-0808">Transferase</keyword>
<keyword evidence="1" id="KW-0695">RNA-directed DNA polymerase</keyword>
<accession>A0AAV3Y3W0</accession>
<protein>
    <submittedName>
        <fullName evidence="1">Reverse transcriptase</fullName>
    </submittedName>
</protein>
<evidence type="ECO:0000313" key="1">
    <source>
        <dbReference type="EMBL" id="GFN77668.1"/>
    </source>
</evidence>
<reference evidence="1 2" key="1">
    <citation type="journal article" date="2021" name="Elife">
        <title>Chloroplast acquisition without the gene transfer in kleptoplastic sea slugs, Plakobranchus ocellatus.</title>
        <authorList>
            <person name="Maeda T."/>
            <person name="Takahashi S."/>
            <person name="Yoshida T."/>
            <person name="Shimamura S."/>
            <person name="Takaki Y."/>
            <person name="Nagai Y."/>
            <person name="Toyoda A."/>
            <person name="Suzuki Y."/>
            <person name="Arimoto A."/>
            <person name="Ishii H."/>
            <person name="Satoh N."/>
            <person name="Nishiyama T."/>
            <person name="Hasebe M."/>
            <person name="Maruyama T."/>
            <person name="Minagawa J."/>
            <person name="Obokata J."/>
            <person name="Shigenobu S."/>
        </authorList>
    </citation>
    <scope>NUCLEOTIDE SEQUENCE [LARGE SCALE GENOMIC DNA]</scope>
</reference>
<comment type="caution">
    <text evidence="1">The sequence shown here is derived from an EMBL/GenBank/DDBJ whole genome shotgun (WGS) entry which is preliminary data.</text>
</comment>